<dbReference type="RefSeq" id="WP_348711727.1">
    <property type="nucleotide sequence ID" value="NZ_CAXIXY010000004.1"/>
</dbReference>
<evidence type="ECO:0000256" key="6">
    <source>
        <dbReference type="ARBA" id="ARBA00022694"/>
    </source>
</evidence>
<comment type="similarity">
    <text evidence="2">Belongs to the SUA5 family.</text>
</comment>
<evidence type="ECO:0000256" key="9">
    <source>
        <dbReference type="ARBA" id="ARBA00022840"/>
    </source>
</evidence>
<dbReference type="InterPro" id="IPR006070">
    <property type="entry name" value="Sua5-like_dom"/>
</dbReference>
<organism evidence="13 14">
    <name type="scientific">Tenacibaculum platacis</name>
    <dbReference type="NCBI Taxonomy" id="3137852"/>
    <lineage>
        <taxon>Bacteria</taxon>
        <taxon>Pseudomonadati</taxon>
        <taxon>Bacteroidota</taxon>
        <taxon>Flavobacteriia</taxon>
        <taxon>Flavobacteriales</taxon>
        <taxon>Flavobacteriaceae</taxon>
        <taxon>Tenacibaculum</taxon>
    </lineage>
</organism>
<dbReference type="PROSITE" id="PS51163">
    <property type="entry name" value="YRDC"/>
    <property type="match status" value="1"/>
</dbReference>
<evidence type="ECO:0000256" key="1">
    <source>
        <dbReference type="ARBA" id="ARBA00004496"/>
    </source>
</evidence>
<evidence type="ECO:0000313" key="14">
    <source>
        <dbReference type="Proteomes" id="UP001497416"/>
    </source>
</evidence>
<dbReference type="NCBIfam" id="TIGR00057">
    <property type="entry name" value="L-threonylcarbamoyladenylate synthase"/>
    <property type="match status" value="1"/>
</dbReference>
<dbReference type="InterPro" id="IPR017945">
    <property type="entry name" value="DHBP_synth_RibB-like_a/b_dom"/>
</dbReference>
<dbReference type="EC" id="2.7.7.87" evidence="3"/>
<dbReference type="InterPro" id="IPR050156">
    <property type="entry name" value="TC-AMP_synthase_SUA5"/>
</dbReference>
<keyword evidence="6" id="KW-0819">tRNA processing</keyword>
<keyword evidence="5 13" id="KW-0808">Transferase</keyword>
<keyword evidence="7 13" id="KW-0548">Nucleotidyltransferase</keyword>
<proteinExistence type="inferred from homology"/>
<evidence type="ECO:0000256" key="7">
    <source>
        <dbReference type="ARBA" id="ARBA00022695"/>
    </source>
</evidence>
<reference evidence="13 14" key="1">
    <citation type="submission" date="2024-05" db="EMBL/GenBank/DDBJ databases">
        <authorList>
            <person name="Duchaud E."/>
        </authorList>
    </citation>
    <scope>NUCLEOTIDE SEQUENCE [LARGE SCALE GENOMIC DNA]</scope>
    <source>
        <strain evidence="13">Ena-SAMPLE-TAB-13-05-2024-13:56:06:370-140302</strain>
    </source>
</reference>
<keyword evidence="8" id="KW-0547">Nucleotide-binding</keyword>
<evidence type="ECO:0000256" key="3">
    <source>
        <dbReference type="ARBA" id="ARBA00012584"/>
    </source>
</evidence>
<dbReference type="GO" id="GO:0061710">
    <property type="term" value="F:L-threonylcarbamoyladenylate synthase"/>
    <property type="evidence" value="ECO:0007669"/>
    <property type="project" value="UniProtKB-EC"/>
</dbReference>
<evidence type="ECO:0000256" key="10">
    <source>
        <dbReference type="ARBA" id="ARBA00029774"/>
    </source>
</evidence>
<dbReference type="Proteomes" id="UP001497416">
    <property type="component" value="Unassembled WGS sequence"/>
</dbReference>
<evidence type="ECO:0000313" key="13">
    <source>
        <dbReference type="EMBL" id="CAL2084354.1"/>
    </source>
</evidence>
<dbReference type="PANTHER" id="PTHR17490:SF16">
    <property type="entry name" value="THREONYLCARBAMOYL-AMP SYNTHASE"/>
    <property type="match status" value="1"/>
</dbReference>
<evidence type="ECO:0000256" key="11">
    <source>
        <dbReference type="ARBA" id="ARBA00048366"/>
    </source>
</evidence>
<feature type="domain" description="YrdC-like" evidence="12">
    <location>
        <begin position="6"/>
        <end position="189"/>
    </location>
</feature>
<gene>
    <name evidence="13" type="ORF">T190607A01A_20289</name>
</gene>
<comment type="subcellular location">
    <subcellularLocation>
        <location evidence="1">Cytoplasm</location>
    </subcellularLocation>
</comment>
<sequence>MKNKYLKMIQETLLHLEQGKTILYPTDTVWGLGCDATNNDAVKEIYKLKNREESKSLIVLVNSLEMLKKYVSVPEAAVEILSKTNKPTTIIYSNPNGIASNIINKEDNTLAIRIVQHDFCQELIEAFGKPIVSTSANVSGNPTPKSFSEVEKAILDSVDYIVNLQQDKVSEKSSTILKIEGEEIIVIRE</sequence>
<keyword evidence="14" id="KW-1185">Reference proteome</keyword>
<protein>
    <recommendedName>
        <fullName evidence="10">L-threonylcarbamoyladenylate synthase</fullName>
        <ecNumber evidence="3">2.7.7.87</ecNumber>
    </recommendedName>
    <alternativeName>
        <fullName evidence="10">L-threonylcarbamoyladenylate synthase</fullName>
    </alternativeName>
</protein>
<evidence type="ECO:0000259" key="12">
    <source>
        <dbReference type="PROSITE" id="PS51163"/>
    </source>
</evidence>
<evidence type="ECO:0000256" key="5">
    <source>
        <dbReference type="ARBA" id="ARBA00022679"/>
    </source>
</evidence>
<evidence type="ECO:0000256" key="4">
    <source>
        <dbReference type="ARBA" id="ARBA00022490"/>
    </source>
</evidence>
<comment type="caution">
    <text evidence="13">The sequence shown here is derived from an EMBL/GenBank/DDBJ whole genome shotgun (WGS) entry which is preliminary data.</text>
</comment>
<dbReference type="Pfam" id="PF01300">
    <property type="entry name" value="Sua5_yciO_yrdC"/>
    <property type="match status" value="1"/>
</dbReference>
<evidence type="ECO:0000256" key="8">
    <source>
        <dbReference type="ARBA" id="ARBA00022741"/>
    </source>
</evidence>
<name>A0ABP1EL41_9FLAO</name>
<accession>A0ABP1EL41</accession>
<keyword evidence="4" id="KW-0963">Cytoplasm</keyword>
<dbReference type="PANTHER" id="PTHR17490">
    <property type="entry name" value="SUA5"/>
    <property type="match status" value="1"/>
</dbReference>
<comment type="catalytic activity">
    <reaction evidence="11">
        <text>L-threonine + hydrogencarbonate + ATP = L-threonylcarbamoyladenylate + diphosphate + H2O</text>
        <dbReference type="Rhea" id="RHEA:36407"/>
        <dbReference type="ChEBI" id="CHEBI:15377"/>
        <dbReference type="ChEBI" id="CHEBI:17544"/>
        <dbReference type="ChEBI" id="CHEBI:30616"/>
        <dbReference type="ChEBI" id="CHEBI:33019"/>
        <dbReference type="ChEBI" id="CHEBI:57926"/>
        <dbReference type="ChEBI" id="CHEBI:73682"/>
        <dbReference type="EC" id="2.7.7.87"/>
    </reaction>
</comment>
<evidence type="ECO:0000256" key="2">
    <source>
        <dbReference type="ARBA" id="ARBA00007663"/>
    </source>
</evidence>
<dbReference type="EMBL" id="CAXIXY010000004">
    <property type="protein sequence ID" value="CAL2084354.1"/>
    <property type="molecule type" value="Genomic_DNA"/>
</dbReference>
<dbReference type="SUPFAM" id="SSF55821">
    <property type="entry name" value="YrdC/RibB"/>
    <property type="match status" value="1"/>
</dbReference>
<keyword evidence="9" id="KW-0067">ATP-binding</keyword>
<dbReference type="Gene3D" id="3.90.870.10">
    <property type="entry name" value="DHBP synthase"/>
    <property type="match status" value="1"/>
</dbReference>